<dbReference type="SUPFAM" id="SSF47413">
    <property type="entry name" value="lambda repressor-like DNA-binding domains"/>
    <property type="match status" value="1"/>
</dbReference>
<dbReference type="Pfam" id="PF01381">
    <property type="entry name" value="HTH_3"/>
    <property type="match status" value="1"/>
</dbReference>
<reference evidence="2 3" key="1">
    <citation type="journal article" date="2019" name="Int. J. Syst. Evol. Microbiol.">
        <title>The Global Catalogue of Microorganisms (GCM) 10K type strain sequencing project: providing services to taxonomists for standard genome sequencing and annotation.</title>
        <authorList>
            <consortium name="The Broad Institute Genomics Platform"/>
            <consortium name="The Broad Institute Genome Sequencing Center for Infectious Disease"/>
            <person name="Wu L."/>
            <person name="Ma J."/>
        </authorList>
    </citation>
    <scope>NUCLEOTIDE SEQUENCE [LARGE SCALE GENOMIC DNA]</scope>
    <source>
        <strain evidence="2 3">JCM 12662</strain>
    </source>
</reference>
<dbReference type="Proteomes" id="UP001501166">
    <property type="component" value="Unassembled WGS sequence"/>
</dbReference>
<dbReference type="PANTHER" id="PTHR37038:SF12">
    <property type="entry name" value="TRANSCRIPTIONAL REGULATOR"/>
    <property type="match status" value="1"/>
</dbReference>
<dbReference type="InterPro" id="IPR001387">
    <property type="entry name" value="Cro/C1-type_HTH"/>
</dbReference>
<keyword evidence="3" id="KW-1185">Reference proteome</keyword>
<dbReference type="Pfam" id="PF21259">
    <property type="entry name" value="Rgg_C"/>
    <property type="match status" value="1"/>
</dbReference>
<dbReference type="InterPro" id="IPR010982">
    <property type="entry name" value="Lambda_DNA-bd_dom_sf"/>
</dbReference>
<name>A0ABN0XN35_9LACT</name>
<dbReference type="Gene3D" id="1.25.40.10">
    <property type="entry name" value="Tetratricopeptide repeat domain"/>
    <property type="match status" value="1"/>
</dbReference>
<dbReference type="CDD" id="cd00093">
    <property type="entry name" value="HTH_XRE"/>
    <property type="match status" value="1"/>
</dbReference>
<dbReference type="PROSITE" id="PS50943">
    <property type="entry name" value="HTH_CROC1"/>
    <property type="match status" value="1"/>
</dbReference>
<dbReference type="RefSeq" id="WP_343756259.1">
    <property type="nucleotide sequence ID" value="NZ_BAAACW010000129.1"/>
</dbReference>
<dbReference type="InterPro" id="IPR011990">
    <property type="entry name" value="TPR-like_helical_dom_sf"/>
</dbReference>
<protein>
    <submittedName>
        <fullName evidence="2">Quorum-sensing system transcriptional regulator RopB/Rgg1</fullName>
    </submittedName>
</protein>
<feature type="domain" description="HTH cro/C1-type" evidence="1">
    <location>
        <begin position="8"/>
        <end position="61"/>
    </location>
</feature>
<organism evidence="2 3">
    <name type="scientific">Alkalibacterium iburiense</name>
    <dbReference type="NCBI Taxonomy" id="290589"/>
    <lineage>
        <taxon>Bacteria</taxon>
        <taxon>Bacillati</taxon>
        <taxon>Bacillota</taxon>
        <taxon>Bacilli</taxon>
        <taxon>Lactobacillales</taxon>
        <taxon>Carnobacteriaceae</taxon>
        <taxon>Alkalibacterium</taxon>
    </lineage>
</organism>
<proteinExistence type="predicted"/>
<evidence type="ECO:0000313" key="3">
    <source>
        <dbReference type="Proteomes" id="UP001501166"/>
    </source>
</evidence>
<dbReference type="InterPro" id="IPR053163">
    <property type="entry name" value="HTH-type_regulator_Rgg"/>
</dbReference>
<evidence type="ECO:0000313" key="2">
    <source>
        <dbReference type="EMBL" id="GAA0368179.1"/>
    </source>
</evidence>
<evidence type="ECO:0000259" key="1">
    <source>
        <dbReference type="PROSITE" id="PS50943"/>
    </source>
</evidence>
<gene>
    <name evidence="2" type="primary">ropB</name>
    <name evidence="2" type="ORF">GCM10008932_20010</name>
</gene>
<dbReference type="InterPro" id="IPR010057">
    <property type="entry name" value="Transcription_activator_Rgg_C"/>
</dbReference>
<comment type="caution">
    <text evidence="2">The sequence shown here is derived from an EMBL/GenBank/DDBJ whole genome shotgun (WGS) entry which is preliminary data.</text>
</comment>
<accession>A0ABN0XN35</accession>
<dbReference type="NCBIfam" id="TIGR01716">
    <property type="entry name" value="RGG_Cterm"/>
    <property type="match status" value="1"/>
</dbReference>
<dbReference type="PANTHER" id="PTHR37038">
    <property type="entry name" value="TRANSCRIPTIONAL REGULATOR-RELATED"/>
    <property type="match status" value="1"/>
</dbReference>
<dbReference type="SMART" id="SM00530">
    <property type="entry name" value="HTH_XRE"/>
    <property type="match status" value="1"/>
</dbReference>
<dbReference type="EMBL" id="BAAACW010000129">
    <property type="protein sequence ID" value="GAA0368179.1"/>
    <property type="molecule type" value="Genomic_DNA"/>
</dbReference>
<sequence>MNSVGESFRLLRKDRGYTLKTLSEGIVSFSYLSKFEQGKSDITLSTFVRLLRKLNMSVDEFLFFDNQVLTDYNKVFKKMSIAYSKKDKSGLVSLYEKEMDLYHETNNTYHKCNAIIISAIISDIDTNYTITKENQNFLIDYLIGCSYWTHYEVSLFGNAMTIFADKSLMILLKEIENRAHKQKVTRRNMRDIIALLENACVILLRRNKLEEAKIVSNYLDSIIEPHYFYEKTRKLFIDGVILILEGEKNTGSMQAQKAIEIIEQMDEQLSAYHTSELEKYI</sequence>